<keyword evidence="1" id="KW-0812">Transmembrane</keyword>
<sequence length="83" mass="8013">MSSAWAREAPALALHRARAQAPLLAAVTATALVALTVLATCGLLLTSGRRDALDAALAAAGVGGTQVVARVVPPAGAGAADAD</sequence>
<evidence type="ECO:0000313" key="3">
    <source>
        <dbReference type="Proteomes" id="UP000308121"/>
    </source>
</evidence>
<feature type="transmembrane region" description="Helical" evidence="1">
    <location>
        <begin position="23"/>
        <end position="45"/>
    </location>
</feature>
<evidence type="ECO:0000256" key="1">
    <source>
        <dbReference type="SAM" id="Phobius"/>
    </source>
</evidence>
<feature type="non-terminal residue" evidence="2">
    <location>
        <position position="83"/>
    </location>
</feature>
<comment type="caution">
    <text evidence="2">The sequence shown here is derived from an EMBL/GenBank/DDBJ whole genome shotgun (WGS) entry which is preliminary data.</text>
</comment>
<proteinExistence type="predicted"/>
<evidence type="ECO:0000313" key="2">
    <source>
        <dbReference type="EMBL" id="TKR22967.1"/>
    </source>
</evidence>
<dbReference type="Proteomes" id="UP000308121">
    <property type="component" value="Unassembled WGS sequence"/>
</dbReference>
<name>A0A7Z8NPZ0_9CELL</name>
<accession>A0A7Z8NPZ0</accession>
<protein>
    <submittedName>
        <fullName evidence="2">Uncharacterized protein</fullName>
    </submittedName>
</protein>
<reference evidence="2 3" key="1">
    <citation type="submission" date="2019-05" db="EMBL/GenBank/DDBJ databases">
        <title>Genome sequence of Cellulomonas hominis strain CS1.</title>
        <authorList>
            <person name="Belmont J."/>
            <person name="Maclea K.S."/>
        </authorList>
    </citation>
    <scope>NUCLEOTIDE SEQUENCE [LARGE SCALE GENOMIC DNA]</scope>
    <source>
        <strain evidence="2 3">CS1</strain>
    </source>
</reference>
<keyword evidence="1" id="KW-1133">Transmembrane helix</keyword>
<dbReference type="EMBL" id="SZYE01000121">
    <property type="protein sequence ID" value="TKR22967.1"/>
    <property type="molecule type" value="Genomic_DNA"/>
</dbReference>
<dbReference type="AlphaFoldDB" id="A0A7Z8NPZ0"/>
<keyword evidence="1" id="KW-0472">Membrane</keyword>
<gene>
    <name evidence="2" type="ORF">FA014_13600</name>
</gene>
<dbReference type="RefSeq" id="WP_230323150.1">
    <property type="nucleotide sequence ID" value="NZ_SZYE01000121.1"/>
</dbReference>
<organism evidence="2 3">
    <name type="scientific">Cellulomonas hominis</name>
    <dbReference type="NCBI Taxonomy" id="156981"/>
    <lineage>
        <taxon>Bacteria</taxon>
        <taxon>Bacillati</taxon>
        <taxon>Actinomycetota</taxon>
        <taxon>Actinomycetes</taxon>
        <taxon>Micrococcales</taxon>
        <taxon>Cellulomonadaceae</taxon>
        <taxon>Cellulomonas</taxon>
    </lineage>
</organism>